<accession>A0A4Q0I6D4</accession>
<keyword evidence="16" id="KW-1133">Transmembrane helix</keyword>
<feature type="active site" description="Proton acceptor" evidence="13">
    <location>
        <position position="67"/>
    </location>
</feature>
<evidence type="ECO:0000256" key="11">
    <source>
        <dbReference type="ARBA" id="ARBA00023316"/>
    </source>
</evidence>
<dbReference type="PRINTS" id="PR00725">
    <property type="entry name" value="DADACBPTASE1"/>
</dbReference>
<keyword evidence="7" id="KW-0732">Signal</keyword>
<dbReference type="PANTHER" id="PTHR21581">
    <property type="entry name" value="D-ALANYL-D-ALANINE CARBOXYPEPTIDASE"/>
    <property type="match status" value="1"/>
</dbReference>
<dbReference type="InterPro" id="IPR018044">
    <property type="entry name" value="Peptidase_S11"/>
</dbReference>
<reference evidence="19" key="1">
    <citation type="submission" date="2018-11" db="EMBL/GenBank/DDBJ databases">
        <title>Genome sequencing of a novel mesophilic and cellulolytic organism within the genus Hungateiclostridium.</title>
        <authorList>
            <person name="Rettenmaier R."/>
            <person name="Liebl W."/>
            <person name="Zverlov V."/>
        </authorList>
    </citation>
    <scope>NUCLEOTIDE SEQUENCE [LARGE SCALE GENOMIC DNA]</scope>
    <source>
        <strain evidence="19">N2K1</strain>
    </source>
</reference>
<dbReference type="SUPFAM" id="SSF69189">
    <property type="entry name" value="Penicillin-binding protein associated domain"/>
    <property type="match status" value="1"/>
</dbReference>
<evidence type="ECO:0000256" key="8">
    <source>
        <dbReference type="ARBA" id="ARBA00022801"/>
    </source>
</evidence>
<dbReference type="OrthoDB" id="9791132at2"/>
<feature type="active site" description="Acyl-ester intermediate" evidence="13">
    <location>
        <position position="64"/>
    </location>
</feature>
<keyword evidence="16" id="KW-0472">Membrane</keyword>
<feature type="binding site" evidence="14">
    <location>
        <position position="225"/>
    </location>
    <ligand>
        <name>substrate</name>
    </ligand>
</feature>
<name>A0A4Q0I6D4_9FIRM</name>
<evidence type="ECO:0000256" key="4">
    <source>
        <dbReference type="ARBA" id="ARBA00012448"/>
    </source>
</evidence>
<evidence type="ECO:0000256" key="10">
    <source>
        <dbReference type="ARBA" id="ARBA00022984"/>
    </source>
</evidence>
<keyword evidence="19" id="KW-1185">Reference proteome</keyword>
<evidence type="ECO:0000313" key="18">
    <source>
        <dbReference type="EMBL" id="RXE59954.1"/>
    </source>
</evidence>
<dbReference type="Pfam" id="PF00768">
    <property type="entry name" value="Peptidase_S11"/>
    <property type="match status" value="1"/>
</dbReference>
<feature type="domain" description="Peptidase S11 D-Ala-D-Ala carboxypeptidase A C-terminal" evidence="17">
    <location>
        <begin position="274"/>
        <end position="361"/>
    </location>
</feature>
<evidence type="ECO:0000256" key="16">
    <source>
        <dbReference type="SAM" id="Phobius"/>
    </source>
</evidence>
<dbReference type="SUPFAM" id="SSF56601">
    <property type="entry name" value="beta-lactamase/transpeptidase-like"/>
    <property type="match status" value="1"/>
</dbReference>
<dbReference type="GO" id="GO:0009252">
    <property type="term" value="P:peptidoglycan biosynthetic process"/>
    <property type="evidence" value="ECO:0007669"/>
    <property type="project" value="UniProtKB-UniPathway"/>
</dbReference>
<evidence type="ECO:0000256" key="2">
    <source>
        <dbReference type="ARBA" id="ARBA00004752"/>
    </source>
</evidence>
<evidence type="ECO:0000256" key="3">
    <source>
        <dbReference type="ARBA" id="ARBA00007164"/>
    </source>
</evidence>
<keyword evidence="5 18" id="KW-0121">Carboxypeptidase</keyword>
<evidence type="ECO:0000259" key="17">
    <source>
        <dbReference type="SMART" id="SM00936"/>
    </source>
</evidence>
<comment type="catalytic activity">
    <reaction evidence="12">
        <text>Preferential cleavage: (Ac)2-L-Lys-D-Ala-|-D-Ala. Also transpeptidation of peptidyl-alanyl moieties that are N-acyl substituents of D-alanine.</text>
        <dbReference type="EC" id="3.4.16.4"/>
    </reaction>
</comment>
<dbReference type="InterPro" id="IPR015956">
    <property type="entry name" value="Peniciliin-bd_prot_C_sf"/>
</dbReference>
<comment type="similarity">
    <text evidence="3 15">Belongs to the peptidase S11 family.</text>
</comment>
<protein>
    <recommendedName>
        <fullName evidence="4">serine-type D-Ala-D-Ala carboxypeptidase</fullName>
        <ecNumber evidence="4">3.4.16.4</ecNumber>
    </recommendedName>
</protein>
<dbReference type="Gene3D" id="3.40.710.10">
    <property type="entry name" value="DD-peptidase/beta-lactamase superfamily"/>
    <property type="match status" value="1"/>
</dbReference>
<dbReference type="PANTHER" id="PTHR21581:SF6">
    <property type="entry name" value="TRAFFICKING PROTEIN PARTICLE COMPLEX SUBUNIT 12"/>
    <property type="match status" value="1"/>
</dbReference>
<comment type="pathway">
    <text evidence="2">Cell wall biogenesis; peptidoglycan biosynthesis.</text>
</comment>
<evidence type="ECO:0000256" key="9">
    <source>
        <dbReference type="ARBA" id="ARBA00022960"/>
    </source>
</evidence>
<dbReference type="SMART" id="SM00936">
    <property type="entry name" value="PBP5_C"/>
    <property type="match status" value="1"/>
</dbReference>
<dbReference type="Proteomes" id="UP000289166">
    <property type="component" value="Unassembled WGS sequence"/>
</dbReference>
<keyword evidence="9" id="KW-0133">Cell shape</keyword>
<evidence type="ECO:0000256" key="5">
    <source>
        <dbReference type="ARBA" id="ARBA00022645"/>
    </source>
</evidence>
<dbReference type="EMBL" id="RLII01000003">
    <property type="protein sequence ID" value="RXE59954.1"/>
    <property type="molecule type" value="Genomic_DNA"/>
</dbReference>
<dbReference type="RefSeq" id="WP_128705786.1">
    <property type="nucleotide sequence ID" value="NZ_RLII01000003.1"/>
</dbReference>
<evidence type="ECO:0000256" key="13">
    <source>
        <dbReference type="PIRSR" id="PIRSR618044-1"/>
    </source>
</evidence>
<keyword evidence="16" id="KW-0812">Transmembrane</keyword>
<dbReference type="Pfam" id="PF07943">
    <property type="entry name" value="PBP5_C"/>
    <property type="match status" value="1"/>
</dbReference>
<dbReference type="GO" id="GO:0008360">
    <property type="term" value="P:regulation of cell shape"/>
    <property type="evidence" value="ECO:0007669"/>
    <property type="project" value="UniProtKB-KW"/>
</dbReference>
<evidence type="ECO:0000256" key="12">
    <source>
        <dbReference type="ARBA" id="ARBA00034000"/>
    </source>
</evidence>
<keyword evidence="11" id="KW-0961">Cell wall biogenesis/degradation</keyword>
<comment type="function">
    <text evidence="1">Removes C-terminal D-alanyl residues from sugar-peptide cell wall precursors.</text>
</comment>
<proteinExistence type="inferred from homology"/>
<dbReference type="GO" id="GO:0071555">
    <property type="term" value="P:cell wall organization"/>
    <property type="evidence" value="ECO:0007669"/>
    <property type="project" value="UniProtKB-KW"/>
</dbReference>
<organism evidence="18 19">
    <name type="scientific">Acetivibrio mesophilus</name>
    <dbReference type="NCBI Taxonomy" id="2487273"/>
    <lineage>
        <taxon>Bacteria</taxon>
        <taxon>Bacillati</taxon>
        <taxon>Bacillota</taxon>
        <taxon>Clostridia</taxon>
        <taxon>Eubacteriales</taxon>
        <taxon>Oscillospiraceae</taxon>
        <taxon>Acetivibrio</taxon>
    </lineage>
</organism>
<dbReference type="GO" id="GO:0006508">
    <property type="term" value="P:proteolysis"/>
    <property type="evidence" value="ECO:0007669"/>
    <property type="project" value="UniProtKB-KW"/>
</dbReference>
<evidence type="ECO:0000313" key="19">
    <source>
        <dbReference type="Proteomes" id="UP000289166"/>
    </source>
</evidence>
<evidence type="ECO:0000256" key="1">
    <source>
        <dbReference type="ARBA" id="ARBA00003217"/>
    </source>
</evidence>
<sequence length="416" mass="46344">MYKKILLQIQCLTVVVLVLFSFVGSAFGVGEVPEIMAPSAILTEVQRGQILYAKNPNEKLHVSSANKIMTGLIALEKMQNQLDTKVTVSKKAVSVEGSVLNLEVGGKYPIEDLIYSVLLGSANDSANVLAEHIGGDEKGFVELMNKKARELEMEDTYFTNPTGLYDEEQYTTAYDLAILIRYAISKSNIFDEIFSTKARPWVDGTQILINSNELFWSYDGVDGGKTGYNEKHRQTAITTATRNGQRMICIVLDSPEESLYDDSVKLLDYGFLNYRTGILVSLGQPLKKVSVGDKSIDLVSIGDYYYTYPAGENYIKDIEFKVADNLTPPVLKSDVLGIAKYILEDGTIIEVSLHPAVDVYSSVGWFESLLNQVKEYRDIAILLCILLVVEIIIILNHIVKLIKRLFFKINNKSGSN</sequence>
<evidence type="ECO:0000256" key="7">
    <source>
        <dbReference type="ARBA" id="ARBA00022729"/>
    </source>
</evidence>
<comment type="caution">
    <text evidence="18">The sequence shown here is derived from an EMBL/GenBank/DDBJ whole genome shotgun (WGS) entry which is preliminary data.</text>
</comment>
<feature type="active site" evidence="13">
    <location>
        <position position="121"/>
    </location>
</feature>
<dbReference type="InterPro" id="IPR012338">
    <property type="entry name" value="Beta-lactam/transpept-like"/>
</dbReference>
<dbReference type="InterPro" id="IPR001967">
    <property type="entry name" value="Peptidase_S11_N"/>
</dbReference>
<keyword evidence="8" id="KW-0378">Hydrolase</keyword>
<dbReference type="EC" id="3.4.16.4" evidence="4"/>
<evidence type="ECO:0000256" key="6">
    <source>
        <dbReference type="ARBA" id="ARBA00022670"/>
    </source>
</evidence>
<keyword evidence="10" id="KW-0573">Peptidoglycan synthesis</keyword>
<dbReference type="InterPro" id="IPR012907">
    <property type="entry name" value="Peptidase_S11_C"/>
</dbReference>
<gene>
    <name evidence="18" type="ORF">EFD62_04165</name>
</gene>
<dbReference type="UniPathway" id="UPA00219"/>
<feature type="transmembrane region" description="Helical" evidence="16">
    <location>
        <begin position="379"/>
        <end position="399"/>
    </location>
</feature>
<evidence type="ECO:0000256" key="14">
    <source>
        <dbReference type="PIRSR" id="PIRSR618044-2"/>
    </source>
</evidence>
<dbReference type="AlphaFoldDB" id="A0A4Q0I6D4"/>
<evidence type="ECO:0000256" key="15">
    <source>
        <dbReference type="RuleBase" id="RU004016"/>
    </source>
</evidence>
<dbReference type="GO" id="GO:0009002">
    <property type="term" value="F:serine-type D-Ala-D-Ala carboxypeptidase activity"/>
    <property type="evidence" value="ECO:0007669"/>
    <property type="project" value="UniProtKB-EC"/>
</dbReference>
<keyword evidence="6" id="KW-0645">Protease</keyword>